<evidence type="ECO:0000256" key="2">
    <source>
        <dbReference type="SAM" id="Coils"/>
    </source>
</evidence>
<dbReference type="InterPro" id="IPR004090">
    <property type="entry name" value="Chemotax_Me-accpt_rcpt"/>
</dbReference>
<accession>A0A644XWE8</accession>
<dbReference type="PANTHER" id="PTHR43531">
    <property type="entry name" value="PROTEIN ICFG"/>
    <property type="match status" value="1"/>
</dbReference>
<dbReference type="InterPro" id="IPR004089">
    <property type="entry name" value="MCPsignal_dom"/>
</dbReference>
<dbReference type="InterPro" id="IPR051310">
    <property type="entry name" value="MCP_chemotaxis"/>
</dbReference>
<keyword evidence="4" id="KW-1133">Transmembrane helix</keyword>
<feature type="coiled-coil region" evidence="2">
    <location>
        <begin position="86"/>
        <end position="113"/>
    </location>
</feature>
<keyword evidence="2" id="KW-0175">Coiled coil</keyword>
<protein>
    <recommendedName>
        <fullName evidence="5">Methyl-accepting transducer domain-containing protein</fullName>
    </recommendedName>
</protein>
<sequence length="609" mass="65270">MKTWFMNLKIGQKLRNGFLLVTLLGTFIGAIGVYNLITSINSQRKTYDYSTMGIIYANDARGAFNNLRTMVRDLYIYYDTERSTRLALLESQLTTLESELAKYTDVISNEQDQANYDVLLNTYDTYKGDLESMVSCAKAGKSSREYLSLFESSVSHAQDSLTAFNNLSQYNNEVAAAQLKKDTTAAWQAVFIMGAVILVSFIFAMFLSAFISSIISKPMQKFAAIAELLAVGDVDLNKVLNETDYHLSERKDEVGTLALAFGKLVAGTKEQAQKAGAIAQGDLTTEISIRSQNDLLGNALAQLVEQFHALAQSIVSASTEVNSGSKLVSNSSMELSQGASEQASAVEELTASLEEISSQTSLNAQNARNADTLAGGIIQDAQTGSRQMEEMLGAMRDINTSSDSIRRIIKVIEDIAFQTNILALNAAVEAARAGQHGRGFAVVAQEVRTLAAKSAQAAKETTELIEGSIQKVQSGSRIAEQTAQSLDKIVSGISKTAELVGAIAVASNEQAASLGQINQGVMQVSQVVQNNAAAAEECAAASEELSSQADGLKQNVGVFKLRHQTLSAGRDAQPRAPMGKKPLYLTEQESSAGGERSPALAAPGSYGKY</sequence>
<dbReference type="PANTHER" id="PTHR43531:SF11">
    <property type="entry name" value="METHYL-ACCEPTING CHEMOTAXIS PROTEIN 3"/>
    <property type="match status" value="1"/>
</dbReference>
<dbReference type="GO" id="GO:0005886">
    <property type="term" value="C:plasma membrane"/>
    <property type="evidence" value="ECO:0007669"/>
    <property type="project" value="TreeGrafter"/>
</dbReference>
<comment type="caution">
    <text evidence="6">The sequence shown here is derived from an EMBL/GenBank/DDBJ whole genome shotgun (WGS) entry which is preliminary data.</text>
</comment>
<dbReference type="CDD" id="cd11386">
    <property type="entry name" value="MCP_signal"/>
    <property type="match status" value="1"/>
</dbReference>
<dbReference type="AlphaFoldDB" id="A0A644XWE8"/>
<feature type="domain" description="Methyl-accepting transducer" evidence="5">
    <location>
        <begin position="317"/>
        <end position="546"/>
    </location>
</feature>
<organism evidence="6">
    <name type="scientific">bioreactor metagenome</name>
    <dbReference type="NCBI Taxonomy" id="1076179"/>
    <lineage>
        <taxon>unclassified sequences</taxon>
        <taxon>metagenomes</taxon>
        <taxon>ecological metagenomes</taxon>
    </lineage>
</organism>
<dbReference type="Gene3D" id="1.10.287.950">
    <property type="entry name" value="Methyl-accepting chemotaxis protein"/>
    <property type="match status" value="1"/>
</dbReference>
<gene>
    <name evidence="6" type="ORF">SDC9_65036</name>
</gene>
<dbReference type="SMART" id="SM00283">
    <property type="entry name" value="MA"/>
    <property type="match status" value="1"/>
</dbReference>
<dbReference type="SUPFAM" id="SSF58104">
    <property type="entry name" value="Methyl-accepting chemotaxis protein (MCP) signaling domain"/>
    <property type="match status" value="1"/>
</dbReference>
<dbReference type="FunFam" id="1.10.287.950:FF:000001">
    <property type="entry name" value="Methyl-accepting chemotaxis sensory transducer"/>
    <property type="match status" value="1"/>
</dbReference>
<dbReference type="PRINTS" id="PR00260">
    <property type="entry name" value="CHEMTRNSDUCR"/>
</dbReference>
<evidence type="ECO:0000256" key="1">
    <source>
        <dbReference type="ARBA" id="ARBA00022500"/>
    </source>
</evidence>
<name>A0A644XWE8_9ZZZZ</name>
<dbReference type="GO" id="GO:0006935">
    <property type="term" value="P:chemotaxis"/>
    <property type="evidence" value="ECO:0007669"/>
    <property type="project" value="UniProtKB-KW"/>
</dbReference>
<dbReference type="Gene3D" id="6.10.340.10">
    <property type="match status" value="1"/>
</dbReference>
<evidence type="ECO:0000256" key="4">
    <source>
        <dbReference type="SAM" id="Phobius"/>
    </source>
</evidence>
<keyword evidence="4" id="KW-0812">Transmembrane</keyword>
<dbReference type="GO" id="GO:0004888">
    <property type="term" value="F:transmembrane signaling receptor activity"/>
    <property type="evidence" value="ECO:0007669"/>
    <property type="project" value="InterPro"/>
</dbReference>
<evidence type="ECO:0000313" key="6">
    <source>
        <dbReference type="EMBL" id="MPM18623.1"/>
    </source>
</evidence>
<dbReference type="GO" id="GO:0007165">
    <property type="term" value="P:signal transduction"/>
    <property type="evidence" value="ECO:0007669"/>
    <property type="project" value="InterPro"/>
</dbReference>
<proteinExistence type="predicted"/>
<feature type="transmembrane region" description="Helical" evidence="4">
    <location>
        <begin position="186"/>
        <end position="211"/>
    </location>
</feature>
<dbReference type="Pfam" id="PF00015">
    <property type="entry name" value="MCPsignal"/>
    <property type="match status" value="1"/>
</dbReference>
<feature type="region of interest" description="Disordered" evidence="3">
    <location>
        <begin position="566"/>
        <end position="609"/>
    </location>
</feature>
<keyword evidence="4" id="KW-0472">Membrane</keyword>
<dbReference type="PROSITE" id="PS50111">
    <property type="entry name" value="CHEMOTAXIS_TRANSDUC_2"/>
    <property type="match status" value="1"/>
</dbReference>
<dbReference type="InterPro" id="IPR024478">
    <property type="entry name" value="HlyB_4HB_MCP"/>
</dbReference>
<dbReference type="Pfam" id="PF12729">
    <property type="entry name" value="4HB_MCP_1"/>
    <property type="match status" value="1"/>
</dbReference>
<dbReference type="EMBL" id="VSSQ01003020">
    <property type="protein sequence ID" value="MPM18623.1"/>
    <property type="molecule type" value="Genomic_DNA"/>
</dbReference>
<reference evidence="6" key="1">
    <citation type="submission" date="2019-08" db="EMBL/GenBank/DDBJ databases">
        <authorList>
            <person name="Kucharzyk K."/>
            <person name="Murdoch R.W."/>
            <person name="Higgins S."/>
            <person name="Loffler F."/>
        </authorList>
    </citation>
    <scope>NUCLEOTIDE SEQUENCE</scope>
</reference>
<evidence type="ECO:0000256" key="3">
    <source>
        <dbReference type="SAM" id="MobiDB-lite"/>
    </source>
</evidence>
<keyword evidence="1" id="KW-0145">Chemotaxis</keyword>
<evidence type="ECO:0000259" key="5">
    <source>
        <dbReference type="PROSITE" id="PS50111"/>
    </source>
</evidence>